<comment type="caution">
    <text evidence="4">The sequence shown here is derived from an EMBL/GenBank/DDBJ whole genome shotgun (WGS) entry which is preliminary data.</text>
</comment>
<dbReference type="Pfam" id="PF07714">
    <property type="entry name" value="PK_Tyr_Ser-Thr"/>
    <property type="match status" value="2"/>
</dbReference>
<keyword evidence="5" id="KW-1185">Reference proteome</keyword>
<feature type="domain" description="Protein kinase" evidence="3">
    <location>
        <begin position="25"/>
        <end position="323"/>
    </location>
</feature>
<proteinExistence type="predicted"/>
<dbReference type="PROSITE" id="PS50011">
    <property type="entry name" value="PROTEIN_KINASE_DOM"/>
    <property type="match status" value="2"/>
</dbReference>
<keyword evidence="1" id="KW-0547">Nucleotide-binding</keyword>
<protein>
    <recommendedName>
        <fullName evidence="3">Protein kinase domain-containing protein</fullName>
    </recommendedName>
</protein>
<dbReference type="GO" id="GO:0004672">
    <property type="term" value="F:protein kinase activity"/>
    <property type="evidence" value="ECO:0007669"/>
    <property type="project" value="InterPro"/>
</dbReference>
<evidence type="ECO:0000256" key="1">
    <source>
        <dbReference type="ARBA" id="ARBA00022741"/>
    </source>
</evidence>
<dbReference type="GO" id="GO:0005524">
    <property type="term" value="F:ATP binding"/>
    <property type="evidence" value="ECO:0007669"/>
    <property type="project" value="UniProtKB-KW"/>
</dbReference>
<evidence type="ECO:0000313" key="4">
    <source>
        <dbReference type="EMBL" id="KAJ4838245.1"/>
    </source>
</evidence>
<dbReference type="InterPro" id="IPR011009">
    <property type="entry name" value="Kinase-like_dom_sf"/>
</dbReference>
<dbReference type="AlphaFoldDB" id="A0A9Q0JF12"/>
<dbReference type="Gene3D" id="1.10.510.10">
    <property type="entry name" value="Transferase(Phosphotransferase) domain 1"/>
    <property type="match status" value="2"/>
</dbReference>
<dbReference type="OrthoDB" id="851683at2759"/>
<sequence length="706" mass="80896">MGRRSRLTIVCPAFDPQLRQYTNDFSQENFIGKFQFGKVYRGIYEGSEIVVKIWEKDNPHYIVLPGDNQRRFVDEETLYQYFWIHNIFHPNLPEFLGFTLDRSHGQLAVLYAMNPLDTLHNLLQKGSLSWPQRINIAIGIASALEFLHQIEDPLNPPYLLCNLCASHIMIDKDYKPVIYDFGMISGGILTDRTELTNQYVDGCHGYIDPVGARPGAWSEKCDVFSFGVVLLGLITNKVYTEEDFTSGKPSVQEWAWGEYRQQQSHSSKHNISLVHANIESEPLFYSRDGTKLTNLAMQCVEYDPLKRPTMKQVVSYLLKLEIVQGHGNSLGIDQIPHGDHATDLANKLSGFSRVMLKRSDSLLMLSCLYGRHLSPFMFWQNKLFKSHTSPKFHPDGHKAIQVFSYEDISALTEGFSEGNIIGDFEFGRVFRGKTAGKEVTVKIWKIPERTYVTCEYERRLWDELVLLQHPKFMSHPNMLKLVGYCFEGKQLAIVYDLKPLDTIHNLMVKDNFTWLQRIKVALGFAVLLNFLHHPVPHRIQYLVRNICAAHIILDQDGFPKLLDFGMLAGGILPERRFEKFHRRGAAGYGHYYIHGDGPLERRDDVIAFGEILLSLISKNFVNQEEYKAKLSVPGPSRSQFSLVNKNFMTERGFSSKDGIKITKLALECMEFYPSGCPEMKKVVKSLMKLHAVRNYGDEVGIKEMLS</sequence>
<keyword evidence="2" id="KW-0067">ATP-binding</keyword>
<dbReference type="PANTHER" id="PTHR27001">
    <property type="entry name" value="OS01G0253100 PROTEIN"/>
    <property type="match status" value="1"/>
</dbReference>
<dbReference type="EMBL" id="JAKUCV010003608">
    <property type="protein sequence ID" value="KAJ4838245.1"/>
    <property type="molecule type" value="Genomic_DNA"/>
</dbReference>
<evidence type="ECO:0000256" key="2">
    <source>
        <dbReference type="ARBA" id="ARBA00022840"/>
    </source>
</evidence>
<dbReference type="Gene3D" id="3.30.200.20">
    <property type="entry name" value="Phosphorylase Kinase, domain 1"/>
    <property type="match status" value="2"/>
</dbReference>
<dbReference type="GO" id="GO:0005886">
    <property type="term" value="C:plasma membrane"/>
    <property type="evidence" value="ECO:0007669"/>
    <property type="project" value="TreeGrafter"/>
</dbReference>
<reference evidence="4" key="1">
    <citation type="submission" date="2022-02" db="EMBL/GenBank/DDBJ databases">
        <authorList>
            <person name="Henning P.M."/>
            <person name="McCubbin A.G."/>
            <person name="Shore J.S."/>
        </authorList>
    </citation>
    <scope>NUCLEOTIDE SEQUENCE</scope>
    <source>
        <strain evidence="4">F60SS</strain>
        <tissue evidence="4">Leaves</tissue>
    </source>
</reference>
<dbReference type="InterPro" id="IPR001245">
    <property type="entry name" value="Ser-Thr/Tyr_kinase_cat_dom"/>
</dbReference>
<name>A0A9Q0JF12_9ROSI</name>
<accession>A0A9Q0JF12</accession>
<evidence type="ECO:0000259" key="3">
    <source>
        <dbReference type="PROSITE" id="PS50011"/>
    </source>
</evidence>
<dbReference type="PANTHER" id="PTHR27001:SF931">
    <property type="entry name" value="OS11G0664100 PROTEIN"/>
    <property type="match status" value="1"/>
</dbReference>
<dbReference type="InterPro" id="IPR000719">
    <property type="entry name" value="Prot_kinase_dom"/>
</dbReference>
<organism evidence="4 5">
    <name type="scientific">Turnera subulata</name>
    <dbReference type="NCBI Taxonomy" id="218843"/>
    <lineage>
        <taxon>Eukaryota</taxon>
        <taxon>Viridiplantae</taxon>
        <taxon>Streptophyta</taxon>
        <taxon>Embryophyta</taxon>
        <taxon>Tracheophyta</taxon>
        <taxon>Spermatophyta</taxon>
        <taxon>Magnoliopsida</taxon>
        <taxon>eudicotyledons</taxon>
        <taxon>Gunneridae</taxon>
        <taxon>Pentapetalae</taxon>
        <taxon>rosids</taxon>
        <taxon>fabids</taxon>
        <taxon>Malpighiales</taxon>
        <taxon>Passifloraceae</taxon>
        <taxon>Turnera</taxon>
    </lineage>
</organism>
<gene>
    <name evidence="4" type="ORF">Tsubulata_011313</name>
</gene>
<feature type="domain" description="Protein kinase" evidence="3">
    <location>
        <begin position="415"/>
        <end position="693"/>
    </location>
</feature>
<dbReference type="Proteomes" id="UP001141552">
    <property type="component" value="Unassembled WGS sequence"/>
</dbReference>
<dbReference type="SUPFAM" id="SSF56112">
    <property type="entry name" value="Protein kinase-like (PK-like)"/>
    <property type="match status" value="2"/>
</dbReference>
<reference evidence="4" key="2">
    <citation type="journal article" date="2023" name="Plants (Basel)">
        <title>Annotation of the Turnera subulata (Passifloraceae) Draft Genome Reveals the S-Locus Evolved after the Divergence of Turneroideae from Passifloroideae in a Stepwise Manner.</title>
        <authorList>
            <person name="Henning P.M."/>
            <person name="Roalson E.H."/>
            <person name="Mir W."/>
            <person name="McCubbin A.G."/>
            <person name="Shore J.S."/>
        </authorList>
    </citation>
    <scope>NUCLEOTIDE SEQUENCE</scope>
    <source>
        <strain evidence="4">F60SS</strain>
    </source>
</reference>
<evidence type="ECO:0000313" key="5">
    <source>
        <dbReference type="Proteomes" id="UP001141552"/>
    </source>
</evidence>